<organism evidence="1 2">
    <name type="scientific">Medicago truncatula</name>
    <name type="common">Barrel medic</name>
    <name type="synonym">Medicago tribuloides</name>
    <dbReference type="NCBI Taxonomy" id="3880"/>
    <lineage>
        <taxon>Eukaryota</taxon>
        <taxon>Viridiplantae</taxon>
        <taxon>Streptophyta</taxon>
        <taxon>Embryophyta</taxon>
        <taxon>Tracheophyta</taxon>
        <taxon>Spermatophyta</taxon>
        <taxon>Magnoliopsida</taxon>
        <taxon>eudicotyledons</taxon>
        <taxon>Gunneridae</taxon>
        <taxon>Pentapetalae</taxon>
        <taxon>rosids</taxon>
        <taxon>fabids</taxon>
        <taxon>Fabales</taxon>
        <taxon>Fabaceae</taxon>
        <taxon>Papilionoideae</taxon>
        <taxon>50 kb inversion clade</taxon>
        <taxon>NPAAA clade</taxon>
        <taxon>Hologalegina</taxon>
        <taxon>IRL clade</taxon>
        <taxon>Trifolieae</taxon>
        <taxon>Medicago</taxon>
    </lineage>
</organism>
<dbReference type="AlphaFoldDB" id="A0A396HE45"/>
<dbReference type="EMBL" id="PSQE01000006">
    <property type="protein sequence ID" value="RHN50888.1"/>
    <property type="molecule type" value="Genomic_DNA"/>
</dbReference>
<gene>
    <name evidence="1" type="ORF">MtrunA17_Chr6g0462461</name>
</gene>
<evidence type="ECO:0000313" key="2">
    <source>
        <dbReference type="Proteomes" id="UP000265566"/>
    </source>
</evidence>
<proteinExistence type="predicted"/>
<sequence>MQCNTDHLQQWIEFVIFNSEYIKCGGETFQNPEILRSFLHPKNIYIPSFSLQLKSFLVP</sequence>
<evidence type="ECO:0000313" key="1">
    <source>
        <dbReference type="EMBL" id="RHN50888.1"/>
    </source>
</evidence>
<comment type="caution">
    <text evidence="1">The sequence shown here is derived from an EMBL/GenBank/DDBJ whole genome shotgun (WGS) entry which is preliminary data.</text>
</comment>
<dbReference type="Gramene" id="rna35237">
    <property type="protein sequence ID" value="RHN50888.1"/>
    <property type="gene ID" value="gene35237"/>
</dbReference>
<name>A0A396HE45_MEDTR</name>
<reference evidence="2" key="1">
    <citation type="journal article" date="2018" name="Nat. Plants">
        <title>Whole-genome landscape of Medicago truncatula symbiotic genes.</title>
        <authorList>
            <person name="Pecrix Y."/>
            <person name="Staton S.E."/>
            <person name="Sallet E."/>
            <person name="Lelandais-Briere C."/>
            <person name="Moreau S."/>
            <person name="Carrere S."/>
            <person name="Blein T."/>
            <person name="Jardinaud M.F."/>
            <person name="Latrasse D."/>
            <person name="Zouine M."/>
            <person name="Zahm M."/>
            <person name="Kreplak J."/>
            <person name="Mayjonade B."/>
            <person name="Satge C."/>
            <person name="Perez M."/>
            <person name="Cauet S."/>
            <person name="Marande W."/>
            <person name="Chantry-Darmon C."/>
            <person name="Lopez-Roques C."/>
            <person name="Bouchez O."/>
            <person name="Berard A."/>
            <person name="Debelle F."/>
            <person name="Munos S."/>
            <person name="Bendahmane A."/>
            <person name="Berges H."/>
            <person name="Niebel A."/>
            <person name="Buitink J."/>
            <person name="Frugier F."/>
            <person name="Benhamed M."/>
            <person name="Crespi M."/>
            <person name="Gouzy J."/>
            <person name="Gamas P."/>
        </authorList>
    </citation>
    <scope>NUCLEOTIDE SEQUENCE [LARGE SCALE GENOMIC DNA]</scope>
    <source>
        <strain evidence="2">cv. Jemalong A17</strain>
    </source>
</reference>
<dbReference type="Proteomes" id="UP000265566">
    <property type="component" value="Chromosome 6"/>
</dbReference>
<accession>A0A396HE45</accession>
<protein>
    <submittedName>
        <fullName evidence="1">Uncharacterized protein</fullName>
    </submittedName>
</protein>